<dbReference type="Gene3D" id="2.40.160.120">
    <property type="match status" value="1"/>
</dbReference>
<protein>
    <recommendedName>
        <fullName evidence="4">Oxysterol-binding protein</fullName>
    </recommendedName>
</protein>
<proteinExistence type="predicted"/>
<comment type="caution">
    <text evidence="2">The sequence shown here is derived from an EMBL/GenBank/DDBJ whole genome shotgun (WGS) entry which is preliminary data.</text>
</comment>
<accession>A0A0V0R0R2</accession>
<dbReference type="SUPFAM" id="SSF144000">
    <property type="entry name" value="Oxysterol-binding protein-like"/>
    <property type="match status" value="1"/>
</dbReference>
<dbReference type="GO" id="GO:0005829">
    <property type="term" value="C:cytosol"/>
    <property type="evidence" value="ECO:0007669"/>
    <property type="project" value="TreeGrafter"/>
</dbReference>
<feature type="compositionally biased region" description="Acidic residues" evidence="1">
    <location>
        <begin position="451"/>
        <end position="465"/>
    </location>
</feature>
<name>A0A0V0R0R2_PSEPJ</name>
<evidence type="ECO:0000256" key="1">
    <source>
        <dbReference type="SAM" id="MobiDB-lite"/>
    </source>
</evidence>
<evidence type="ECO:0008006" key="4">
    <source>
        <dbReference type="Google" id="ProtNLM"/>
    </source>
</evidence>
<dbReference type="InterPro" id="IPR037239">
    <property type="entry name" value="OSBP_sf"/>
</dbReference>
<dbReference type="Pfam" id="PF01237">
    <property type="entry name" value="Oxysterol_BP"/>
    <property type="match status" value="1"/>
</dbReference>
<dbReference type="InterPro" id="IPR000648">
    <property type="entry name" value="Oxysterol-bd"/>
</dbReference>
<dbReference type="GO" id="GO:0016020">
    <property type="term" value="C:membrane"/>
    <property type="evidence" value="ECO:0007669"/>
    <property type="project" value="TreeGrafter"/>
</dbReference>
<organism evidence="2 3">
    <name type="scientific">Pseudocohnilembus persalinus</name>
    <name type="common">Ciliate</name>
    <dbReference type="NCBI Taxonomy" id="266149"/>
    <lineage>
        <taxon>Eukaryota</taxon>
        <taxon>Sar</taxon>
        <taxon>Alveolata</taxon>
        <taxon>Ciliophora</taxon>
        <taxon>Intramacronucleata</taxon>
        <taxon>Oligohymenophorea</taxon>
        <taxon>Scuticociliatia</taxon>
        <taxon>Philasterida</taxon>
        <taxon>Pseudocohnilembidae</taxon>
        <taxon>Pseudocohnilembus</taxon>
    </lineage>
</organism>
<keyword evidence="3" id="KW-1185">Reference proteome</keyword>
<feature type="compositionally biased region" description="Low complexity" evidence="1">
    <location>
        <begin position="426"/>
        <end position="450"/>
    </location>
</feature>
<dbReference type="OrthoDB" id="14833at2759"/>
<dbReference type="EMBL" id="LDAU01000081">
    <property type="protein sequence ID" value="KRX07736.1"/>
    <property type="molecule type" value="Genomic_DNA"/>
</dbReference>
<dbReference type="PANTHER" id="PTHR10972">
    <property type="entry name" value="OXYSTEROL-BINDING PROTEIN-RELATED"/>
    <property type="match status" value="1"/>
</dbReference>
<reference evidence="2 3" key="1">
    <citation type="journal article" date="2015" name="Sci. Rep.">
        <title>Genome of the facultative scuticociliatosis pathogen Pseudocohnilembus persalinus provides insight into its virulence through horizontal gene transfer.</title>
        <authorList>
            <person name="Xiong J."/>
            <person name="Wang G."/>
            <person name="Cheng J."/>
            <person name="Tian M."/>
            <person name="Pan X."/>
            <person name="Warren A."/>
            <person name="Jiang C."/>
            <person name="Yuan D."/>
            <person name="Miao W."/>
        </authorList>
    </citation>
    <scope>NUCLEOTIDE SEQUENCE [LARGE SCALE GENOMIC DNA]</scope>
    <source>
        <strain evidence="2">36N120E</strain>
    </source>
</reference>
<feature type="region of interest" description="Disordered" evidence="1">
    <location>
        <begin position="828"/>
        <end position="851"/>
    </location>
</feature>
<dbReference type="InParanoid" id="A0A0V0R0R2"/>
<dbReference type="AlphaFoldDB" id="A0A0V0R0R2"/>
<feature type="region of interest" description="Disordered" evidence="1">
    <location>
        <begin position="426"/>
        <end position="465"/>
    </location>
</feature>
<dbReference type="GO" id="GO:0032934">
    <property type="term" value="F:sterol binding"/>
    <property type="evidence" value="ECO:0007669"/>
    <property type="project" value="TreeGrafter"/>
</dbReference>
<sequence>MNQFLHGMFFGTSPIVKEILGSIAVLHGQYQEAQSCFSLSQDISTGESQCAVALIFKPILGTIDMVIMKMRDRDLLYERNLYLDIFKVKKIKKKVKKNQKKYLQREQEKNKIECMFGIDDTQMEQVQSNQDEILYLKKNNGILKRDDIEKMHKWGQIIHLGDVDGAKKKEEEDNMDQELINEMLDFYKKEKLCAKGYINAYEEEICEFMVVYPTPQLKIEDSYMELEQENMDMEEVFGEEIMINDERYVERYEDKWLPRVQMAYGTENHDHQVKNIKGGLMPAFQISKSPFSKQKEEEEEDGFLQEDIISQHETKQFDIKVQEDQQYNGYTQNDQLQQQNIVNKTENTLQDLKIESNLDQGNQDQFKKPIIINVGSDDYNNEQVIENNTNLLAQDTVQLKPVQTQKTEILKQTSSTNTVLLTNNQTSYQNSNNNQNNNILNNNENNNENNQIDEESSSDSEEEDQTGIINAKCDYQHVNMSVQEIQEWIKNFKGFDLKDQIRISEAHKNGGKICTDKAVVQTTRGVGKYILGQIGRKILSGDFNLTTVSFPIKAMIPRSALQTSLYGTILFPYYMNLASNTNDPVERFKYVIVATFANFPIANGFLKPLNPILGETFEAGYSDGTKIYAEQTSHHPPVSTFLTIGPNKSYTYSGYYLFDAKAGFNSLKLQNKGKRKIIFHSDGQVIDYDFGYELYSGSFMGTMKHESLGSVEFVDSKNNIRAVITTGKVKKKPSDYISGDIIQNGEVKSKCFGSYNGFIEFDGKRFWDFREVVPFGMIVEDNGLPSDHVRRTDRQFLAKGQLNKAQKEKERLELIQRTDRKLREKFQAEKTKMEKKALKNQKKLEKQQKNK</sequence>
<dbReference type="Proteomes" id="UP000054937">
    <property type="component" value="Unassembled WGS sequence"/>
</dbReference>
<gene>
    <name evidence="2" type="ORF">PPERSA_05799</name>
</gene>
<evidence type="ECO:0000313" key="3">
    <source>
        <dbReference type="Proteomes" id="UP000054937"/>
    </source>
</evidence>
<evidence type="ECO:0000313" key="2">
    <source>
        <dbReference type="EMBL" id="KRX07736.1"/>
    </source>
</evidence>
<dbReference type="PANTHER" id="PTHR10972:SF148">
    <property type="entry name" value="OXYSTEROL-BINDING PROTEIN 9"/>
    <property type="match status" value="1"/>
</dbReference>